<keyword evidence="4" id="KW-1185">Reference proteome</keyword>
<reference evidence="3 4" key="1">
    <citation type="journal article" date="2018" name="Sci. Rep.">
        <title>Genomic signatures of local adaptation to the degree of environmental predictability in rotifers.</title>
        <authorList>
            <person name="Franch-Gras L."/>
            <person name="Hahn C."/>
            <person name="Garcia-Roger E.M."/>
            <person name="Carmona M.J."/>
            <person name="Serra M."/>
            <person name="Gomez A."/>
        </authorList>
    </citation>
    <scope>NUCLEOTIDE SEQUENCE [LARGE SCALE GENOMIC DNA]</scope>
    <source>
        <strain evidence="3">HYR1</strain>
    </source>
</reference>
<protein>
    <submittedName>
        <fullName evidence="3">Regulation of nuclear pre-mRNA domain-containing 2-like</fullName>
    </submittedName>
</protein>
<feature type="region of interest" description="Disordered" evidence="1">
    <location>
        <begin position="544"/>
        <end position="668"/>
    </location>
</feature>
<gene>
    <name evidence="3" type="ORF">BpHYR1_046099</name>
</gene>
<organism evidence="3 4">
    <name type="scientific">Brachionus plicatilis</name>
    <name type="common">Marine rotifer</name>
    <name type="synonym">Brachionus muelleri</name>
    <dbReference type="NCBI Taxonomy" id="10195"/>
    <lineage>
        <taxon>Eukaryota</taxon>
        <taxon>Metazoa</taxon>
        <taxon>Spiralia</taxon>
        <taxon>Gnathifera</taxon>
        <taxon>Rotifera</taxon>
        <taxon>Eurotatoria</taxon>
        <taxon>Monogononta</taxon>
        <taxon>Pseudotrocha</taxon>
        <taxon>Ploima</taxon>
        <taxon>Brachionidae</taxon>
        <taxon>Brachionus</taxon>
    </lineage>
</organism>
<dbReference type="Gene3D" id="6.10.250.2560">
    <property type="match status" value="1"/>
</dbReference>
<feature type="compositionally biased region" description="Basic and acidic residues" evidence="1">
    <location>
        <begin position="360"/>
        <end position="386"/>
    </location>
</feature>
<dbReference type="EMBL" id="REGN01005671">
    <property type="protein sequence ID" value="RNA12500.1"/>
    <property type="molecule type" value="Genomic_DNA"/>
</dbReference>
<dbReference type="SUPFAM" id="SSF48464">
    <property type="entry name" value="ENTH/VHS domain"/>
    <property type="match status" value="1"/>
</dbReference>
<feature type="compositionally biased region" description="Low complexity" evidence="1">
    <location>
        <begin position="656"/>
        <end position="668"/>
    </location>
</feature>
<accession>A0A3M7QMG3</accession>
<dbReference type="InterPro" id="IPR008942">
    <property type="entry name" value="ENTH_VHS"/>
</dbReference>
<evidence type="ECO:0000256" key="1">
    <source>
        <dbReference type="SAM" id="MobiDB-lite"/>
    </source>
</evidence>
<dbReference type="CDD" id="cd16981">
    <property type="entry name" value="CID_RPRD_like"/>
    <property type="match status" value="1"/>
</dbReference>
<evidence type="ECO:0000313" key="3">
    <source>
        <dbReference type="EMBL" id="RNA12500.1"/>
    </source>
</evidence>
<dbReference type="PANTHER" id="PTHR12460">
    <property type="entry name" value="CYCLIN-DEPENDENT KINASE INHIBITOR-RELATED PROTEIN"/>
    <property type="match status" value="1"/>
</dbReference>
<dbReference type="SMART" id="SM00582">
    <property type="entry name" value="RPR"/>
    <property type="match status" value="1"/>
</dbReference>
<proteinExistence type="predicted"/>
<feature type="compositionally biased region" description="Low complexity" evidence="1">
    <location>
        <begin position="333"/>
        <end position="359"/>
    </location>
</feature>
<dbReference type="GO" id="GO:0000993">
    <property type="term" value="F:RNA polymerase II complex binding"/>
    <property type="evidence" value="ECO:0007669"/>
    <property type="project" value="TreeGrafter"/>
</dbReference>
<dbReference type="Gene3D" id="1.25.40.90">
    <property type="match status" value="1"/>
</dbReference>
<dbReference type="Proteomes" id="UP000276133">
    <property type="component" value="Unassembled WGS sequence"/>
</dbReference>
<feature type="region of interest" description="Disordered" evidence="1">
    <location>
        <begin position="330"/>
        <end position="396"/>
    </location>
</feature>
<sequence>MTTIAATSSGAASSSATPKAATSSFNEENLMNKFDQCTPTQESIQTLALWIIHHKNHHELITKLWLRKMCDTSTTSRQRLTLVYLANDVIQNCKRKNAKIYQDSFKAIFNEAVVSCRAESIKKNVQRVLEVWLERQVYDKQFVEQLLSTLSFKCQMVTRSPEPVEPKPSADSSQVDKDEIERIIAEFQAKNLCDSIQSFDTFVKQLDKDKNEIEATRILDINLEHIRQYRDRTKCEKFKLEFEASCLKMDEYVHRLNERLEKRKQMIALLKQSEIFYDAQYKDAKTVFNAYRSYGMKVHGVKKRLDELMETKFSTSNKNLETMDMEMSDDDQNVSVNSSQTSSINVSQSSNSRNQVRVNLDPRRQKKDDAKKRDRSNTPVRDENPDHSSQSSNSPLDFLTKFINKTSNQNETAPSSAQNTSPSSNLSFIVNSLQKFVNNGNSSGYSQQNDYYNPSSINYQKSYMNQDSNRPGTPTKDEVYQPPMLLGQAQPPGYNPMMVPPPPPPYQMYQPPMNMIPPPPPPMNVPGVPMPPNQLMIDPYQQMPYHPPPPGYYPNQNKVLISPSGSSQSMSPLMSVTSQPPPSKSPKANRVERKNDPKSDTNFTPHKRPLLSSPLISPNNIRDERQSNRFKPYQHSHGSNHRIPTVNSQRDRLDQNAGANNFNRNRFY</sequence>
<feature type="region of interest" description="Disordered" evidence="1">
    <location>
        <begin position="1"/>
        <end position="20"/>
    </location>
</feature>
<dbReference type="AlphaFoldDB" id="A0A3M7QMG3"/>
<feature type="compositionally biased region" description="Basic and acidic residues" evidence="1">
    <location>
        <begin position="589"/>
        <end position="599"/>
    </location>
</feature>
<dbReference type="InterPro" id="IPR006569">
    <property type="entry name" value="CID_dom"/>
</dbReference>
<dbReference type="PROSITE" id="PS51391">
    <property type="entry name" value="CID"/>
    <property type="match status" value="1"/>
</dbReference>
<name>A0A3M7QMG3_BRAPC</name>
<evidence type="ECO:0000259" key="2">
    <source>
        <dbReference type="PROSITE" id="PS51391"/>
    </source>
</evidence>
<comment type="caution">
    <text evidence="3">The sequence shown here is derived from an EMBL/GenBank/DDBJ whole genome shotgun (WGS) entry which is preliminary data.</text>
</comment>
<dbReference type="STRING" id="10195.A0A3M7QMG3"/>
<feature type="compositionally biased region" description="Low complexity" evidence="1">
    <location>
        <begin position="562"/>
        <end position="578"/>
    </location>
</feature>
<dbReference type="GO" id="GO:0031124">
    <property type="term" value="P:mRNA 3'-end processing"/>
    <property type="evidence" value="ECO:0007669"/>
    <property type="project" value="TreeGrafter"/>
</dbReference>
<evidence type="ECO:0000313" key="4">
    <source>
        <dbReference type="Proteomes" id="UP000276133"/>
    </source>
</evidence>
<feature type="domain" description="CID" evidence="2">
    <location>
        <begin position="22"/>
        <end position="154"/>
    </location>
</feature>
<dbReference type="PANTHER" id="PTHR12460:SF40">
    <property type="entry name" value="REGULATION OF NUCLEAR PRE-MRNA DOMAIN-CONTAINING PROTEIN 2"/>
    <property type="match status" value="1"/>
</dbReference>
<dbReference type="OrthoDB" id="10069473at2759"/>
<dbReference type="Pfam" id="PF04818">
    <property type="entry name" value="CID"/>
    <property type="match status" value="1"/>
</dbReference>